<gene>
    <name evidence="1" type="ORF">OG849_09390</name>
</gene>
<evidence type="ECO:0000313" key="2">
    <source>
        <dbReference type="Proteomes" id="UP001356428"/>
    </source>
</evidence>
<organism evidence="1 2">
    <name type="scientific">Streptomyces cyaneofuscatus</name>
    <dbReference type="NCBI Taxonomy" id="66883"/>
    <lineage>
        <taxon>Bacteria</taxon>
        <taxon>Bacillati</taxon>
        <taxon>Actinomycetota</taxon>
        <taxon>Actinomycetes</taxon>
        <taxon>Kitasatosporales</taxon>
        <taxon>Streptomycetaceae</taxon>
        <taxon>Streptomyces</taxon>
    </lineage>
</organism>
<name>A0ABZ1ETH7_9ACTN</name>
<reference evidence="1 2" key="1">
    <citation type="submission" date="2022-10" db="EMBL/GenBank/DDBJ databases">
        <title>The complete genomes of actinobacterial strains from the NBC collection.</title>
        <authorList>
            <person name="Joergensen T.S."/>
            <person name="Alvarez Arevalo M."/>
            <person name="Sterndorff E.B."/>
            <person name="Faurdal D."/>
            <person name="Vuksanovic O."/>
            <person name="Mourched A.-S."/>
            <person name="Charusanti P."/>
            <person name="Shaw S."/>
            <person name="Blin K."/>
            <person name="Weber T."/>
        </authorList>
    </citation>
    <scope>NUCLEOTIDE SEQUENCE [LARGE SCALE GENOMIC DNA]</scope>
    <source>
        <strain evidence="1 2">NBC 01792</strain>
    </source>
</reference>
<evidence type="ECO:0000313" key="1">
    <source>
        <dbReference type="EMBL" id="WSB07450.1"/>
    </source>
</evidence>
<sequence length="74" mass="8379">MAVMWPEIPLATSRDELDDGGRELILVDAVSEDWGVVKRWDGTGKTVWFECVDRRKPTGDRARFSPRPPTGPRP</sequence>
<dbReference type="Proteomes" id="UP001356428">
    <property type="component" value="Chromosome"/>
</dbReference>
<keyword evidence="2" id="KW-1185">Reference proteome</keyword>
<protein>
    <submittedName>
        <fullName evidence="1">Uncharacterized protein</fullName>
    </submittedName>
</protein>
<dbReference type="RefSeq" id="WP_326706065.1">
    <property type="nucleotide sequence ID" value="NZ_CP109083.1"/>
</dbReference>
<accession>A0ABZ1ETH7</accession>
<dbReference type="EMBL" id="CP109083">
    <property type="protein sequence ID" value="WSB07450.1"/>
    <property type="molecule type" value="Genomic_DNA"/>
</dbReference>
<proteinExistence type="predicted"/>